<dbReference type="GO" id="GO:0005737">
    <property type="term" value="C:cytoplasm"/>
    <property type="evidence" value="ECO:0007669"/>
    <property type="project" value="TreeGrafter"/>
</dbReference>
<sequence>MSLILEDVLSPLDKDLRRCIEHIARACAQVGCAAWNRTVAGTLKPTDVDLDIFGTSSAFSFWQIADAVRSGRTEKIATSNTFGDEQLEIDVFADKILFDELRASGVVATASSEEVPTENRLGDGSYSVAFDPLDGSSVIGTNFSVGTIFGVWPGTSLLNRTGRELVVGGCAVYGPRTTISIAIKSLPAMELILKDDKWLKTREFSTISEGKLFAPGNLRASQSHAGYNELITYWLTNKYTLRYTGAMVPDLNQLLIKGKGVFCNPSTASAPAKLRLLYECAPLAYLFERSGGRTSDGEKSLLDVPISALDVRTQVCYGSKEEVERFEKLVGPAGS</sequence>
<reference evidence="10 11" key="1">
    <citation type="journal article" date="2023" name="Nat. Commun.">
        <title>Origin of minicircular mitochondrial genomes in red algae.</title>
        <authorList>
            <person name="Lee Y."/>
            <person name="Cho C.H."/>
            <person name="Lee Y.M."/>
            <person name="Park S.I."/>
            <person name="Yang J.H."/>
            <person name="West J.A."/>
            <person name="Bhattacharya D."/>
            <person name="Yoon H.S."/>
        </authorList>
    </citation>
    <scope>NUCLEOTIDE SEQUENCE [LARGE SCALE GENOMIC DNA]</scope>
    <source>
        <strain evidence="10 11">CCMP1338</strain>
        <tissue evidence="10">Whole cell</tissue>
    </source>
</reference>
<dbReference type="GO" id="GO:0042132">
    <property type="term" value="F:fructose 1,6-bisphosphate 1-phosphatase activity"/>
    <property type="evidence" value="ECO:0007669"/>
    <property type="project" value="TreeGrafter"/>
</dbReference>
<dbReference type="PANTHER" id="PTHR11556">
    <property type="entry name" value="FRUCTOSE-1,6-BISPHOSPHATASE-RELATED"/>
    <property type="match status" value="1"/>
</dbReference>
<evidence type="ECO:0000256" key="6">
    <source>
        <dbReference type="ARBA" id="ARBA00022842"/>
    </source>
</evidence>
<accession>A0AAV8UZM6</accession>
<dbReference type="GO" id="GO:0005986">
    <property type="term" value="P:sucrose biosynthetic process"/>
    <property type="evidence" value="ECO:0007669"/>
    <property type="project" value="TreeGrafter"/>
</dbReference>
<dbReference type="GO" id="GO:0030388">
    <property type="term" value="P:fructose 1,6-bisphosphate metabolic process"/>
    <property type="evidence" value="ECO:0007669"/>
    <property type="project" value="TreeGrafter"/>
</dbReference>
<dbReference type="Pfam" id="PF18913">
    <property type="entry name" value="FBPase_C"/>
    <property type="match status" value="1"/>
</dbReference>
<dbReference type="GO" id="GO:0046872">
    <property type="term" value="F:metal ion binding"/>
    <property type="evidence" value="ECO:0007669"/>
    <property type="project" value="UniProtKB-KW"/>
</dbReference>
<evidence type="ECO:0000256" key="1">
    <source>
        <dbReference type="ARBA" id="ARBA00001946"/>
    </source>
</evidence>
<evidence type="ECO:0000259" key="9">
    <source>
        <dbReference type="Pfam" id="PF18913"/>
    </source>
</evidence>
<protein>
    <recommendedName>
        <fullName evidence="12">Fructose-bisphosphatase</fullName>
    </recommendedName>
</protein>
<evidence type="ECO:0000256" key="4">
    <source>
        <dbReference type="ARBA" id="ARBA00022723"/>
    </source>
</evidence>
<keyword evidence="4" id="KW-0479">Metal-binding</keyword>
<evidence type="ECO:0000256" key="3">
    <source>
        <dbReference type="ARBA" id="ARBA00010941"/>
    </source>
</evidence>
<dbReference type="SUPFAM" id="SSF56655">
    <property type="entry name" value="Carbohydrate phosphatase"/>
    <property type="match status" value="1"/>
</dbReference>
<feature type="domain" description="Fructose-1-6-bisphosphatase class I N-terminal" evidence="8">
    <location>
        <begin position="76"/>
        <end position="184"/>
    </location>
</feature>
<dbReference type="CDD" id="cd00354">
    <property type="entry name" value="FBPase"/>
    <property type="match status" value="1"/>
</dbReference>
<dbReference type="PANTHER" id="PTHR11556:SF35">
    <property type="entry name" value="SEDOHEPTULOSE-1,7-BISPHOSPHATASE, CHLOROPLASTIC"/>
    <property type="match status" value="1"/>
</dbReference>
<dbReference type="PRINTS" id="PR01958">
    <property type="entry name" value="S17BPHPHTASE"/>
</dbReference>
<dbReference type="Pfam" id="PF00316">
    <property type="entry name" value="FBPase"/>
    <property type="match status" value="1"/>
</dbReference>
<dbReference type="EMBL" id="JAMWBK010000002">
    <property type="protein sequence ID" value="KAJ8907645.1"/>
    <property type="molecule type" value="Genomic_DNA"/>
</dbReference>
<evidence type="ECO:0000256" key="7">
    <source>
        <dbReference type="ARBA" id="ARBA00023277"/>
    </source>
</evidence>
<gene>
    <name evidence="10" type="ORF">NDN08_007754</name>
</gene>
<dbReference type="GO" id="GO:0006000">
    <property type="term" value="P:fructose metabolic process"/>
    <property type="evidence" value="ECO:0007669"/>
    <property type="project" value="TreeGrafter"/>
</dbReference>
<keyword evidence="5" id="KW-0378">Hydrolase</keyword>
<evidence type="ECO:0000256" key="2">
    <source>
        <dbReference type="ARBA" id="ARBA00005215"/>
    </source>
</evidence>
<dbReference type="AlphaFoldDB" id="A0AAV8UZM6"/>
<dbReference type="HAMAP" id="MF_01855">
    <property type="entry name" value="FBPase_class1"/>
    <property type="match status" value="1"/>
</dbReference>
<comment type="pathway">
    <text evidence="2">Carbohydrate biosynthesis; Calvin cycle.</text>
</comment>
<dbReference type="Gene3D" id="3.30.540.10">
    <property type="entry name" value="Fructose-1,6-Bisphosphatase, subunit A, domain 1"/>
    <property type="match status" value="1"/>
</dbReference>
<evidence type="ECO:0000259" key="8">
    <source>
        <dbReference type="Pfam" id="PF00316"/>
    </source>
</evidence>
<evidence type="ECO:0000313" key="11">
    <source>
        <dbReference type="Proteomes" id="UP001157974"/>
    </source>
</evidence>
<dbReference type="PIRSF" id="PIRSF000904">
    <property type="entry name" value="FBPtase_SBPase"/>
    <property type="match status" value="1"/>
</dbReference>
<dbReference type="InterPro" id="IPR033391">
    <property type="entry name" value="FBPase_N"/>
</dbReference>
<keyword evidence="11" id="KW-1185">Reference proteome</keyword>
<evidence type="ECO:0000256" key="5">
    <source>
        <dbReference type="ARBA" id="ARBA00022801"/>
    </source>
</evidence>
<dbReference type="InterPro" id="IPR000146">
    <property type="entry name" value="FBPase_class-1"/>
</dbReference>
<organism evidence="10 11">
    <name type="scientific">Rhodosorus marinus</name>
    <dbReference type="NCBI Taxonomy" id="101924"/>
    <lineage>
        <taxon>Eukaryota</taxon>
        <taxon>Rhodophyta</taxon>
        <taxon>Stylonematophyceae</taxon>
        <taxon>Stylonematales</taxon>
        <taxon>Stylonemataceae</taxon>
        <taxon>Rhodosorus</taxon>
    </lineage>
</organism>
<dbReference type="PROSITE" id="PS00124">
    <property type="entry name" value="FBPASE"/>
    <property type="match status" value="1"/>
</dbReference>
<dbReference type="InterPro" id="IPR020548">
    <property type="entry name" value="Fructose_bisphosphatase_AS"/>
</dbReference>
<dbReference type="Gene3D" id="3.40.190.80">
    <property type="match status" value="1"/>
</dbReference>
<evidence type="ECO:0008006" key="12">
    <source>
        <dbReference type="Google" id="ProtNLM"/>
    </source>
</evidence>
<evidence type="ECO:0000313" key="10">
    <source>
        <dbReference type="EMBL" id="KAJ8907645.1"/>
    </source>
</evidence>
<name>A0AAV8UZM6_9RHOD</name>
<dbReference type="InterPro" id="IPR023079">
    <property type="entry name" value="SBPase"/>
</dbReference>
<keyword evidence="6" id="KW-0460">Magnesium</keyword>
<dbReference type="Proteomes" id="UP001157974">
    <property type="component" value="Unassembled WGS sequence"/>
</dbReference>
<keyword evidence="7" id="KW-0119">Carbohydrate metabolism</keyword>
<comment type="cofactor">
    <cofactor evidence="1">
        <name>Mg(2+)</name>
        <dbReference type="ChEBI" id="CHEBI:18420"/>
    </cofactor>
</comment>
<proteinExistence type="inferred from homology"/>
<feature type="domain" description="Fructose-1-6-bisphosphatase class 1 C-terminal" evidence="9">
    <location>
        <begin position="208"/>
        <end position="329"/>
    </location>
</feature>
<dbReference type="GO" id="GO:0006094">
    <property type="term" value="P:gluconeogenesis"/>
    <property type="evidence" value="ECO:0007669"/>
    <property type="project" value="TreeGrafter"/>
</dbReference>
<dbReference type="InterPro" id="IPR044015">
    <property type="entry name" value="FBPase_C_dom"/>
</dbReference>
<comment type="caution">
    <text evidence="10">The sequence shown here is derived from an EMBL/GenBank/DDBJ whole genome shotgun (WGS) entry which is preliminary data.</text>
</comment>
<dbReference type="GO" id="GO:0006002">
    <property type="term" value="P:fructose 6-phosphate metabolic process"/>
    <property type="evidence" value="ECO:0007669"/>
    <property type="project" value="TreeGrafter"/>
</dbReference>
<comment type="similarity">
    <text evidence="3">Belongs to the FBPase class 1 family.</text>
</comment>